<gene>
    <name evidence="1" type="ORF">U9M48_005249</name>
</gene>
<organism evidence="1 2">
    <name type="scientific">Paspalum notatum var. saurae</name>
    <dbReference type="NCBI Taxonomy" id="547442"/>
    <lineage>
        <taxon>Eukaryota</taxon>
        <taxon>Viridiplantae</taxon>
        <taxon>Streptophyta</taxon>
        <taxon>Embryophyta</taxon>
        <taxon>Tracheophyta</taxon>
        <taxon>Spermatophyta</taxon>
        <taxon>Magnoliopsida</taxon>
        <taxon>Liliopsida</taxon>
        <taxon>Poales</taxon>
        <taxon>Poaceae</taxon>
        <taxon>PACMAD clade</taxon>
        <taxon>Panicoideae</taxon>
        <taxon>Andropogonodae</taxon>
        <taxon>Paspaleae</taxon>
        <taxon>Paspalinae</taxon>
        <taxon>Paspalum</taxon>
    </lineage>
</organism>
<dbReference type="Proteomes" id="UP001341281">
    <property type="component" value="Chromosome 01"/>
</dbReference>
<dbReference type="AlphaFoldDB" id="A0AAQ3PQF5"/>
<dbReference type="EMBL" id="CP144745">
    <property type="protein sequence ID" value="WVZ54461.1"/>
    <property type="molecule type" value="Genomic_DNA"/>
</dbReference>
<evidence type="ECO:0000313" key="2">
    <source>
        <dbReference type="Proteomes" id="UP001341281"/>
    </source>
</evidence>
<reference evidence="1 2" key="1">
    <citation type="submission" date="2024-02" db="EMBL/GenBank/DDBJ databases">
        <title>High-quality chromosome-scale genome assembly of Pensacola bahiagrass (Paspalum notatum Flugge var. saurae).</title>
        <authorList>
            <person name="Vega J.M."/>
            <person name="Podio M."/>
            <person name="Orjuela J."/>
            <person name="Siena L.A."/>
            <person name="Pessino S.C."/>
            <person name="Combes M.C."/>
            <person name="Mariac C."/>
            <person name="Albertini E."/>
            <person name="Pupilli F."/>
            <person name="Ortiz J.P.A."/>
            <person name="Leblanc O."/>
        </authorList>
    </citation>
    <scope>NUCLEOTIDE SEQUENCE [LARGE SCALE GENOMIC DNA]</scope>
    <source>
        <strain evidence="1">R1</strain>
        <tissue evidence="1">Leaf</tissue>
    </source>
</reference>
<accession>A0AAQ3PQF5</accession>
<proteinExistence type="predicted"/>
<name>A0AAQ3PQF5_PASNO</name>
<sequence>MSRRASAVRDRCLELERVIGARYRSGSLGPDDALKLFDQLIPCARPASIIALSQLLTVVSRAPRGGSSTPELVVSHFNFFVF</sequence>
<evidence type="ECO:0000313" key="1">
    <source>
        <dbReference type="EMBL" id="WVZ54461.1"/>
    </source>
</evidence>
<keyword evidence="2" id="KW-1185">Reference proteome</keyword>
<protein>
    <submittedName>
        <fullName evidence="1">Uncharacterized protein</fullName>
    </submittedName>
</protein>